<proteinExistence type="predicted"/>
<sequence length="95" mass="9974">MVQKYVIGIDGGGTKTIGRIEKLSTGESHTLQAGASSLSNDFANAQIVLKELIEKLLLKFQASALNVHVLIGVAGGGVANQANQLKDELPLLLPH</sequence>
<reference evidence="1 2" key="1">
    <citation type="submission" date="2023-01" db="EMBL/GenBank/DDBJ databases">
        <title>Psychrosphaera sp. nov., isolated from marine algae.</title>
        <authorList>
            <person name="Bayburt H."/>
            <person name="Choi B.J."/>
            <person name="Kim J.M."/>
            <person name="Choi D.G."/>
            <person name="Jeon C.O."/>
        </authorList>
    </citation>
    <scope>NUCLEOTIDE SEQUENCE [LARGE SCALE GENOMIC DNA]</scope>
    <source>
        <strain evidence="1 2">G1-22</strain>
    </source>
</reference>
<dbReference type="RefSeq" id="WP_272181784.1">
    <property type="nucleotide sequence ID" value="NZ_JAQOMS010000002.1"/>
</dbReference>
<dbReference type="SUPFAM" id="SSF53067">
    <property type="entry name" value="Actin-like ATPase domain"/>
    <property type="match status" value="1"/>
</dbReference>
<accession>A0ABT5FHI2</accession>
<name>A0ABT5FHI2_9GAMM</name>
<protein>
    <recommendedName>
        <fullName evidence="3">N-acetylglucosamine kinase</fullName>
    </recommendedName>
</protein>
<evidence type="ECO:0000313" key="1">
    <source>
        <dbReference type="EMBL" id="MDC2890654.1"/>
    </source>
</evidence>
<evidence type="ECO:0008006" key="3">
    <source>
        <dbReference type="Google" id="ProtNLM"/>
    </source>
</evidence>
<dbReference type="Proteomes" id="UP001528411">
    <property type="component" value="Unassembled WGS sequence"/>
</dbReference>
<gene>
    <name evidence="1" type="ORF">PN838_20320</name>
</gene>
<evidence type="ECO:0000313" key="2">
    <source>
        <dbReference type="Proteomes" id="UP001528411"/>
    </source>
</evidence>
<dbReference type="InterPro" id="IPR043129">
    <property type="entry name" value="ATPase_NBD"/>
</dbReference>
<keyword evidence="2" id="KW-1185">Reference proteome</keyword>
<dbReference type="Gene3D" id="3.30.420.40">
    <property type="match status" value="1"/>
</dbReference>
<comment type="caution">
    <text evidence="1">The sequence shown here is derived from an EMBL/GenBank/DDBJ whole genome shotgun (WGS) entry which is preliminary data.</text>
</comment>
<organism evidence="1 2">
    <name type="scientific">Psychrosphaera algicola</name>
    <dbReference type="NCBI Taxonomy" id="3023714"/>
    <lineage>
        <taxon>Bacteria</taxon>
        <taxon>Pseudomonadati</taxon>
        <taxon>Pseudomonadota</taxon>
        <taxon>Gammaproteobacteria</taxon>
        <taxon>Alteromonadales</taxon>
        <taxon>Pseudoalteromonadaceae</taxon>
        <taxon>Psychrosphaera</taxon>
    </lineage>
</organism>
<dbReference type="EMBL" id="JAQOMS010000002">
    <property type="protein sequence ID" value="MDC2890654.1"/>
    <property type="molecule type" value="Genomic_DNA"/>
</dbReference>